<accession>A0A0L0HI33</accession>
<feature type="region of interest" description="Disordered" evidence="1">
    <location>
        <begin position="37"/>
        <end position="125"/>
    </location>
</feature>
<dbReference type="GeneID" id="27692348"/>
<protein>
    <submittedName>
        <fullName evidence="2">Uncharacterized protein</fullName>
    </submittedName>
</protein>
<feature type="compositionally biased region" description="Low complexity" evidence="1">
    <location>
        <begin position="80"/>
        <end position="97"/>
    </location>
</feature>
<dbReference type="RefSeq" id="XP_016608564.1">
    <property type="nucleotide sequence ID" value="XM_016757380.1"/>
</dbReference>
<evidence type="ECO:0000313" key="3">
    <source>
        <dbReference type="Proteomes" id="UP000053201"/>
    </source>
</evidence>
<reference evidence="2 3" key="1">
    <citation type="submission" date="2009-08" db="EMBL/GenBank/DDBJ databases">
        <title>The Genome Sequence of Spizellomyces punctatus strain DAOM BR117.</title>
        <authorList>
            <consortium name="The Broad Institute Genome Sequencing Platform"/>
            <person name="Russ C."/>
            <person name="Cuomo C."/>
            <person name="Shea T."/>
            <person name="Young S.K."/>
            <person name="Zeng Q."/>
            <person name="Koehrsen M."/>
            <person name="Haas B."/>
            <person name="Borodovsky M."/>
            <person name="Guigo R."/>
            <person name="Alvarado L."/>
            <person name="Berlin A."/>
            <person name="Bochicchio J."/>
            <person name="Borenstein D."/>
            <person name="Chapman S."/>
            <person name="Chen Z."/>
            <person name="Engels R."/>
            <person name="Freedman E."/>
            <person name="Gellesch M."/>
            <person name="Goldberg J."/>
            <person name="Griggs A."/>
            <person name="Gujja S."/>
            <person name="Heiman D."/>
            <person name="Hepburn T."/>
            <person name="Howarth C."/>
            <person name="Jen D."/>
            <person name="Larson L."/>
            <person name="Lewis B."/>
            <person name="Mehta T."/>
            <person name="Park D."/>
            <person name="Pearson M."/>
            <person name="Roberts A."/>
            <person name="Saif S."/>
            <person name="Shenoy N."/>
            <person name="Sisk P."/>
            <person name="Stolte C."/>
            <person name="Sykes S."/>
            <person name="Thomson T."/>
            <person name="Walk T."/>
            <person name="White J."/>
            <person name="Yandava C."/>
            <person name="Burger G."/>
            <person name="Gray M.W."/>
            <person name="Holland P.W.H."/>
            <person name="King N."/>
            <person name="Lang F.B.F."/>
            <person name="Roger A.J."/>
            <person name="Ruiz-Trillo I."/>
            <person name="Lander E."/>
            <person name="Nusbaum C."/>
        </authorList>
    </citation>
    <scope>NUCLEOTIDE SEQUENCE [LARGE SCALE GENOMIC DNA]</scope>
    <source>
        <strain evidence="2 3">DAOM BR117</strain>
    </source>
</reference>
<dbReference type="InParanoid" id="A0A0L0HI33"/>
<dbReference type="OrthoDB" id="10361799at2759"/>
<organism evidence="2 3">
    <name type="scientific">Spizellomyces punctatus (strain DAOM BR117)</name>
    <dbReference type="NCBI Taxonomy" id="645134"/>
    <lineage>
        <taxon>Eukaryota</taxon>
        <taxon>Fungi</taxon>
        <taxon>Fungi incertae sedis</taxon>
        <taxon>Chytridiomycota</taxon>
        <taxon>Chytridiomycota incertae sedis</taxon>
        <taxon>Chytridiomycetes</taxon>
        <taxon>Spizellomycetales</taxon>
        <taxon>Spizellomycetaceae</taxon>
        <taxon>Spizellomyces</taxon>
    </lineage>
</organism>
<proteinExistence type="predicted"/>
<gene>
    <name evidence="2" type="ORF">SPPG_09223</name>
</gene>
<name>A0A0L0HI33_SPIPD</name>
<dbReference type="Proteomes" id="UP000053201">
    <property type="component" value="Unassembled WGS sequence"/>
</dbReference>
<keyword evidence="3" id="KW-1185">Reference proteome</keyword>
<dbReference type="AlphaFoldDB" id="A0A0L0HI33"/>
<sequence length="148" mass="16542">MEAYGLDLDWCMAGCGRHTQNGGLYCSSSCLEQESSPSSHHHHHHTIHGFDRQSTFQSTLSQDSSIDYYNSRSHHSSGHTITSFPSTSPPRSHSSQSLLPFRNRGGLNYSLARPPSPQSPPQHVGHWGVWDRRLSSFSSTSSQRDTEF</sequence>
<evidence type="ECO:0000313" key="2">
    <source>
        <dbReference type="EMBL" id="KND00525.1"/>
    </source>
</evidence>
<dbReference type="InterPro" id="IPR024368">
    <property type="entry name" value="Ecl1/2/3"/>
</dbReference>
<dbReference type="VEuPathDB" id="FungiDB:SPPG_09223"/>
<feature type="compositionally biased region" description="Polar residues" evidence="1">
    <location>
        <begin position="52"/>
        <end position="71"/>
    </location>
</feature>
<dbReference type="EMBL" id="KQ257456">
    <property type="protein sequence ID" value="KND00525.1"/>
    <property type="molecule type" value="Genomic_DNA"/>
</dbReference>
<dbReference type="Pfam" id="PF12855">
    <property type="entry name" value="Ecl1"/>
    <property type="match status" value="1"/>
</dbReference>
<evidence type="ECO:0000256" key="1">
    <source>
        <dbReference type="SAM" id="MobiDB-lite"/>
    </source>
</evidence>